<evidence type="ECO:0000313" key="2">
    <source>
        <dbReference type="Proteomes" id="UP000215914"/>
    </source>
</evidence>
<protein>
    <submittedName>
        <fullName evidence="1">Uncharacterized protein</fullName>
    </submittedName>
</protein>
<organism evidence="1 2">
    <name type="scientific">Helianthus annuus</name>
    <name type="common">Common sunflower</name>
    <dbReference type="NCBI Taxonomy" id="4232"/>
    <lineage>
        <taxon>Eukaryota</taxon>
        <taxon>Viridiplantae</taxon>
        <taxon>Streptophyta</taxon>
        <taxon>Embryophyta</taxon>
        <taxon>Tracheophyta</taxon>
        <taxon>Spermatophyta</taxon>
        <taxon>Magnoliopsida</taxon>
        <taxon>eudicotyledons</taxon>
        <taxon>Gunneridae</taxon>
        <taxon>Pentapetalae</taxon>
        <taxon>asterids</taxon>
        <taxon>campanulids</taxon>
        <taxon>Asterales</taxon>
        <taxon>Asteraceae</taxon>
        <taxon>Asteroideae</taxon>
        <taxon>Heliantheae alliance</taxon>
        <taxon>Heliantheae</taxon>
        <taxon>Helianthus</taxon>
    </lineage>
</organism>
<dbReference type="Proteomes" id="UP000215914">
    <property type="component" value="Chromosome 17"/>
</dbReference>
<keyword evidence="2" id="KW-1185">Reference proteome</keyword>
<dbReference type="EMBL" id="CM007906">
    <property type="protein sequence ID" value="OTF87027.1"/>
    <property type="molecule type" value="Genomic_DNA"/>
</dbReference>
<name>A0A251RRV8_HELAN</name>
<sequence length="61" mass="7123">MCLTRKSISQSLEATRSGDIAPSTFDRTTLYNPDLEEWMELKFITVMLCCIRTWFLCATHF</sequence>
<evidence type="ECO:0000313" key="1">
    <source>
        <dbReference type="EMBL" id="OTF87027.1"/>
    </source>
</evidence>
<gene>
    <name evidence="1" type="ORF">HannXRQ_Chr17g0557231</name>
</gene>
<accession>A0A251RRV8</accession>
<dbReference type="InParanoid" id="A0A251RRV8"/>
<reference evidence="2" key="1">
    <citation type="journal article" date="2017" name="Nature">
        <title>The sunflower genome provides insights into oil metabolism, flowering and Asterid evolution.</title>
        <authorList>
            <person name="Badouin H."/>
            <person name="Gouzy J."/>
            <person name="Grassa C.J."/>
            <person name="Murat F."/>
            <person name="Staton S.E."/>
            <person name="Cottret L."/>
            <person name="Lelandais-Briere C."/>
            <person name="Owens G.L."/>
            <person name="Carrere S."/>
            <person name="Mayjonade B."/>
            <person name="Legrand L."/>
            <person name="Gill N."/>
            <person name="Kane N.C."/>
            <person name="Bowers J.E."/>
            <person name="Hubner S."/>
            <person name="Bellec A."/>
            <person name="Berard A."/>
            <person name="Berges H."/>
            <person name="Blanchet N."/>
            <person name="Boniface M.C."/>
            <person name="Brunel D."/>
            <person name="Catrice O."/>
            <person name="Chaidir N."/>
            <person name="Claudel C."/>
            <person name="Donnadieu C."/>
            <person name="Faraut T."/>
            <person name="Fievet G."/>
            <person name="Helmstetter N."/>
            <person name="King M."/>
            <person name="Knapp S.J."/>
            <person name="Lai Z."/>
            <person name="Le Paslier M.C."/>
            <person name="Lippi Y."/>
            <person name="Lorenzon L."/>
            <person name="Mandel J.R."/>
            <person name="Marage G."/>
            <person name="Marchand G."/>
            <person name="Marquand E."/>
            <person name="Bret-Mestries E."/>
            <person name="Morien E."/>
            <person name="Nambeesan S."/>
            <person name="Nguyen T."/>
            <person name="Pegot-Espagnet P."/>
            <person name="Pouilly N."/>
            <person name="Raftis F."/>
            <person name="Sallet E."/>
            <person name="Schiex T."/>
            <person name="Thomas J."/>
            <person name="Vandecasteele C."/>
            <person name="Vares D."/>
            <person name="Vear F."/>
            <person name="Vautrin S."/>
            <person name="Crespi M."/>
            <person name="Mangin B."/>
            <person name="Burke J.M."/>
            <person name="Salse J."/>
            <person name="Munos S."/>
            <person name="Vincourt P."/>
            <person name="Rieseberg L.H."/>
            <person name="Langlade N.B."/>
        </authorList>
    </citation>
    <scope>NUCLEOTIDE SEQUENCE [LARGE SCALE GENOMIC DNA]</scope>
    <source>
        <strain evidence="2">cv. SF193</strain>
    </source>
</reference>
<dbReference type="AlphaFoldDB" id="A0A251RRV8"/>
<proteinExistence type="predicted"/>